<keyword evidence="4" id="KW-0067">ATP-binding</keyword>
<accession>A0AAD9NTL8</accession>
<dbReference type="Pfam" id="PF00501">
    <property type="entry name" value="AMP-binding"/>
    <property type="match status" value="1"/>
</dbReference>
<dbReference type="PANTHER" id="PTHR43605">
    <property type="entry name" value="ACYL-COENZYME A SYNTHETASE"/>
    <property type="match status" value="1"/>
</dbReference>
<evidence type="ECO:0000256" key="3">
    <source>
        <dbReference type="ARBA" id="ARBA00022741"/>
    </source>
</evidence>
<feature type="domain" description="AMP-dependent synthetase/ligase" evidence="7">
    <location>
        <begin position="7"/>
        <end position="206"/>
    </location>
</feature>
<dbReference type="PROSITE" id="PS00455">
    <property type="entry name" value="AMP_BINDING"/>
    <property type="match status" value="1"/>
</dbReference>
<reference evidence="9" key="1">
    <citation type="journal article" date="2023" name="Mol. Biol. Evol.">
        <title>Third-Generation Sequencing Reveals the Adaptive Role of the Epigenome in Three Deep-Sea Polychaetes.</title>
        <authorList>
            <person name="Perez M."/>
            <person name="Aroh O."/>
            <person name="Sun Y."/>
            <person name="Lan Y."/>
            <person name="Juniper S.K."/>
            <person name="Young C.R."/>
            <person name="Angers B."/>
            <person name="Qian P.Y."/>
        </authorList>
    </citation>
    <scope>NUCLEOTIDE SEQUENCE</scope>
    <source>
        <strain evidence="9">R07B-5</strain>
    </source>
</reference>
<dbReference type="PANTHER" id="PTHR43605:SF10">
    <property type="entry name" value="ACYL-COA SYNTHETASE MEDIUM CHAIN FAMILY MEMBER 3"/>
    <property type="match status" value="1"/>
</dbReference>
<keyword evidence="2" id="KW-0436">Ligase</keyword>
<dbReference type="InterPro" id="IPR042099">
    <property type="entry name" value="ANL_N_sf"/>
</dbReference>
<keyword evidence="3" id="KW-0547">Nucleotide-binding</keyword>
<protein>
    <recommendedName>
        <fullName evidence="5">medium-chain acyl-CoA ligase</fullName>
        <ecNumber evidence="5">6.2.1.2</ecNumber>
    </recommendedName>
</protein>
<evidence type="ECO:0000259" key="8">
    <source>
        <dbReference type="Pfam" id="PF13193"/>
    </source>
</evidence>
<evidence type="ECO:0000256" key="6">
    <source>
        <dbReference type="ARBA" id="ARBA00048477"/>
    </source>
</evidence>
<name>A0AAD9NTL8_RIDPI</name>
<evidence type="ECO:0000256" key="1">
    <source>
        <dbReference type="ARBA" id="ARBA00006432"/>
    </source>
</evidence>
<dbReference type="InterPro" id="IPR025110">
    <property type="entry name" value="AMP-bd_C"/>
</dbReference>
<dbReference type="Proteomes" id="UP001209878">
    <property type="component" value="Unassembled WGS sequence"/>
</dbReference>
<dbReference type="GO" id="GO:0006633">
    <property type="term" value="P:fatty acid biosynthetic process"/>
    <property type="evidence" value="ECO:0007669"/>
    <property type="project" value="TreeGrafter"/>
</dbReference>
<dbReference type="InterPro" id="IPR045851">
    <property type="entry name" value="AMP-bd_C_sf"/>
</dbReference>
<dbReference type="InterPro" id="IPR051087">
    <property type="entry name" value="Mitochondrial_ACSM"/>
</dbReference>
<dbReference type="FunFam" id="3.30.300.30:FF:000005">
    <property type="entry name" value="Acyl-coenzyme A synthetase ACSM5, mitochondrial"/>
    <property type="match status" value="1"/>
</dbReference>
<dbReference type="Gene3D" id="3.30.300.30">
    <property type="match status" value="1"/>
</dbReference>
<dbReference type="SUPFAM" id="SSF56801">
    <property type="entry name" value="Acetyl-CoA synthetase-like"/>
    <property type="match status" value="1"/>
</dbReference>
<evidence type="ECO:0000313" key="10">
    <source>
        <dbReference type="Proteomes" id="UP001209878"/>
    </source>
</evidence>
<dbReference type="InterPro" id="IPR020845">
    <property type="entry name" value="AMP-binding_CS"/>
</dbReference>
<organism evidence="9 10">
    <name type="scientific">Ridgeia piscesae</name>
    <name type="common">Tubeworm</name>
    <dbReference type="NCBI Taxonomy" id="27915"/>
    <lineage>
        <taxon>Eukaryota</taxon>
        <taxon>Metazoa</taxon>
        <taxon>Spiralia</taxon>
        <taxon>Lophotrochozoa</taxon>
        <taxon>Annelida</taxon>
        <taxon>Polychaeta</taxon>
        <taxon>Sedentaria</taxon>
        <taxon>Canalipalpata</taxon>
        <taxon>Sabellida</taxon>
        <taxon>Siboglinidae</taxon>
        <taxon>Ridgeia</taxon>
    </lineage>
</organism>
<dbReference type="GO" id="GO:0005759">
    <property type="term" value="C:mitochondrial matrix"/>
    <property type="evidence" value="ECO:0007669"/>
    <property type="project" value="TreeGrafter"/>
</dbReference>
<dbReference type="AlphaFoldDB" id="A0AAD9NTL8"/>
<dbReference type="Pfam" id="PF13193">
    <property type="entry name" value="AMP-binding_C"/>
    <property type="match status" value="1"/>
</dbReference>
<comment type="catalytic activity">
    <reaction evidence="6">
        <text>a medium-chain fatty acid + ATP + CoA = a medium-chain fatty acyl-CoA + AMP + diphosphate</text>
        <dbReference type="Rhea" id="RHEA:48340"/>
        <dbReference type="ChEBI" id="CHEBI:30616"/>
        <dbReference type="ChEBI" id="CHEBI:33019"/>
        <dbReference type="ChEBI" id="CHEBI:57287"/>
        <dbReference type="ChEBI" id="CHEBI:59558"/>
        <dbReference type="ChEBI" id="CHEBI:90546"/>
        <dbReference type="ChEBI" id="CHEBI:456215"/>
        <dbReference type="EC" id="6.2.1.2"/>
    </reaction>
    <physiologicalReaction direction="left-to-right" evidence="6">
        <dbReference type="Rhea" id="RHEA:48341"/>
    </physiologicalReaction>
</comment>
<evidence type="ECO:0000256" key="5">
    <source>
        <dbReference type="ARBA" id="ARBA00039009"/>
    </source>
</evidence>
<dbReference type="EMBL" id="JAODUO010000453">
    <property type="protein sequence ID" value="KAK2180218.1"/>
    <property type="molecule type" value="Genomic_DNA"/>
</dbReference>
<dbReference type="GO" id="GO:0031956">
    <property type="term" value="F:medium-chain fatty acid-CoA ligase activity"/>
    <property type="evidence" value="ECO:0007669"/>
    <property type="project" value="UniProtKB-EC"/>
</dbReference>
<evidence type="ECO:0000259" key="7">
    <source>
        <dbReference type="Pfam" id="PF00501"/>
    </source>
</evidence>
<evidence type="ECO:0000256" key="4">
    <source>
        <dbReference type="ARBA" id="ARBA00022840"/>
    </source>
</evidence>
<evidence type="ECO:0000313" key="9">
    <source>
        <dbReference type="EMBL" id="KAK2180218.1"/>
    </source>
</evidence>
<proteinExistence type="inferred from homology"/>
<dbReference type="EC" id="6.2.1.2" evidence="5"/>
<keyword evidence="10" id="KW-1185">Reference proteome</keyword>
<comment type="similarity">
    <text evidence="1">Belongs to the ATP-dependent AMP-binding enzyme family.</text>
</comment>
<feature type="domain" description="AMP-binding enzyme C-terminal" evidence="8">
    <location>
        <begin position="270"/>
        <end position="350"/>
    </location>
</feature>
<comment type="caution">
    <text evidence="9">The sequence shown here is derived from an EMBL/GenBank/DDBJ whole genome shotgun (WGS) entry which is preliminary data.</text>
</comment>
<dbReference type="GO" id="GO:0006637">
    <property type="term" value="P:acyl-CoA metabolic process"/>
    <property type="evidence" value="ECO:0007669"/>
    <property type="project" value="TreeGrafter"/>
</dbReference>
<dbReference type="Gene3D" id="3.40.50.12780">
    <property type="entry name" value="N-terminal domain of ligase-like"/>
    <property type="match status" value="1"/>
</dbReference>
<gene>
    <name evidence="9" type="ORF">NP493_453g02008</name>
</gene>
<dbReference type="GO" id="GO:0005524">
    <property type="term" value="F:ATP binding"/>
    <property type="evidence" value="ECO:0007669"/>
    <property type="project" value="UniProtKB-KW"/>
</dbReference>
<dbReference type="GO" id="GO:0004321">
    <property type="term" value="F:fatty-acyl-CoA synthase activity"/>
    <property type="evidence" value="ECO:0007669"/>
    <property type="project" value="TreeGrafter"/>
</dbReference>
<dbReference type="InterPro" id="IPR000873">
    <property type="entry name" value="AMP-dep_synth/lig_dom"/>
</dbReference>
<evidence type="ECO:0000256" key="2">
    <source>
        <dbReference type="ARBA" id="ARBA00022598"/>
    </source>
</evidence>
<sequence>MGVKTRSCDPLQIFFTSGTTGEPKMTEQTHASYGLASVITGKYWLDLTPSDVHWNLSDTGWAKSAWSSVFAPWIQGACVFVHHTPKFNPERVLETYPISTFCAAPTAYRMLVLENLTKYNLSSIRHCVSGGEPLNPEVIDQWLDATGTEIREGYGQTETVLLCASFRCLPNKPGSMGKPAPGMDVRVIDTDCREVDPGVEGDIAIRVSPERPVGLFSCYVNEPKKTAATYRGDYYLTGDRAYRDDDGYLWFVGRSDDIILSAGYRIGPFEVESALLEHPAVVESAVVSSPHTTRGEVVKAFVVLRGDYESVNKDALTAELQQMVKDVTAPYKYPRKVQFVESLPKTISGKIRRIDLRRREWDKQQ</sequence>